<dbReference type="Proteomes" id="UP001156903">
    <property type="component" value="Unassembled WGS sequence"/>
</dbReference>
<accession>A0ABQ6C7N3</accession>
<dbReference type="SUPFAM" id="SSF51621">
    <property type="entry name" value="Phosphoenolpyruvate/pyruvate domain"/>
    <property type="match status" value="1"/>
</dbReference>
<gene>
    <name evidence="1" type="primary">bcpA</name>
    <name evidence="1" type="ORF">GCM10007935_36710</name>
</gene>
<protein>
    <submittedName>
        <fullName evidence="1">Carboxyvinyl-carboxyphosphonate phosphorylmutase</fullName>
    </submittedName>
</protein>
<dbReference type="RefSeq" id="WP_284308993.1">
    <property type="nucleotide sequence ID" value="NZ_BSPB01000048.1"/>
</dbReference>
<comment type="caution">
    <text evidence="1">The sequence shown here is derived from an EMBL/GenBank/DDBJ whole genome shotgun (WGS) entry which is preliminary data.</text>
</comment>
<organism evidence="1 2">
    <name type="scientific">Hydrogenophaga electricum</name>
    <dbReference type="NCBI Taxonomy" id="1230953"/>
    <lineage>
        <taxon>Bacteria</taxon>
        <taxon>Pseudomonadati</taxon>
        <taxon>Pseudomonadota</taxon>
        <taxon>Betaproteobacteria</taxon>
        <taxon>Burkholderiales</taxon>
        <taxon>Comamonadaceae</taxon>
        <taxon>Hydrogenophaga</taxon>
    </lineage>
</organism>
<dbReference type="Pfam" id="PF13714">
    <property type="entry name" value="PEP_mutase"/>
    <property type="match status" value="1"/>
</dbReference>
<dbReference type="EMBL" id="BSPB01000048">
    <property type="protein sequence ID" value="GLS16231.1"/>
    <property type="molecule type" value="Genomic_DNA"/>
</dbReference>
<dbReference type="PANTHER" id="PTHR42905:SF2">
    <property type="entry name" value="PHOSPHOENOLPYRUVATE CARBOXYLASE FAMILY PROTEIN"/>
    <property type="match status" value="1"/>
</dbReference>
<proteinExistence type="predicted"/>
<dbReference type="InterPro" id="IPR039556">
    <property type="entry name" value="ICL/PEPM"/>
</dbReference>
<reference evidence="2" key="1">
    <citation type="journal article" date="2019" name="Int. J. Syst. Evol. Microbiol.">
        <title>The Global Catalogue of Microorganisms (GCM) 10K type strain sequencing project: providing services to taxonomists for standard genome sequencing and annotation.</title>
        <authorList>
            <consortium name="The Broad Institute Genomics Platform"/>
            <consortium name="The Broad Institute Genome Sequencing Center for Infectious Disease"/>
            <person name="Wu L."/>
            <person name="Ma J."/>
        </authorList>
    </citation>
    <scope>NUCLEOTIDE SEQUENCE [LARGE SCALE GENOMIC DNA]</scope>
    <source>
        <strain evidence="2">NBRC 109341</strain>
    </source>
</reference>
<dbReference type="CDD" id="cd00377">
    <property type="entry name" value="ICL_PEPM"/>
    <property type="match status" value="1"/>
</dbReference>
<evidence type="ECO:0000313" key="1">
    <source>
        <dbReference type="EMBL" id="GLS16231.1"/>
    </source>
</evidence>
<evidence type="ECO:0000313" key="2">
    <source>
        <dbReference type="Proteomes" id="UP001156903"/>
    </source>
</evidence>
<keyword evidence="2" id="KW-1185">Reference proteome</keyword>
<dbReference type="PANTHER" id="PTHR42905">
    <property type="entry name" value="PHOSPHOENOLPYRUVATE CARBOXYLASE"/>
    <property type="match status" value="1"/>
</dbReference>
<dbReference type="Gene3D" id="3.20.20.60">
    <property type="entry name" value="Phosphoenolpyruvate-binding domains"/>
    <property type="match status" value="1"/>
</dbReference>
<sequence length="292" mass="30734">MTPSSLHPARQLRQLLAAGSIVMAPGAPDALSARLVQQAGFPAIYMTGFGATATRLGQPDIGLLSQTEMTTHARDMVRAVQIPVIADADTGYGGPSNIHRTVREYVQAGVAAIHLEDQVAPKRCGQMAGIRLMDAAENAQRLRCALEARGSDELLIIGRTDALPAAGIDEAVSRAHRYQDAGVDLVFVDGIKKIAEVEAVARAVPGPKVVSIVDGNETTALTAAELQQMGFSVVFYAVTALFTAARATADALAALRRDGTPRASAGAQLTYAEFSELVGLDFHQDLDARFGA</sequence>
<dbReference type="InterPro" id="IPR040442">
    <property type="entry name" value="Pyrv_kinase-like_dom_sf"/>
</dbReference>
<dbReference type="InterPro" id="IPR015813">
    <property type="entry name" value="Pyrv/PenolPyrv_kinase-like_dom"/>
</dbReference>
<name>A0ABQ6C7N3_9BURK</name>